<proteinExistence type="predicted"/>
<organism evidence="2 3">
    <name type="scientific">Thalassiosira oceanica</name>
    <name type="common">Marine diatom</name>
    <dbReference type="NCBI Taxonomy" id="159749"/>
    <lineage>
        <taxon>Eukaryota</taxon>
        <taxon>Sar</taxon>
        <taxon>Stramenopiles</taxon>
        <taxon>Ochrophyta</taxon>
        <taxon>Bacillariophyta</taxon>
        <taxon>Coscinodiscophyceae</taxon>
        <taxon>Thalassiosirophycidae</taxon>
        <taxon>Thalassiosirales</taxon>
        <taxon>Thalassiosiraceae</taxon>
        <taxon>Thalassiosira</taxon>
    </lineage>
</organism>
<feature type="signal peptide" evidence="1">
    <location>
        <begin position="1"/>
        <end position="25"/>
    </location>
</feature>
<evidence type="ECO:0000313" key="3">
    <source>
        <dbReference type="Proteomes" id="UP000266841"/>
    </source>
</evidence>
<dbReference type="Pfam" id="PF07386">
    <property type="entry name" value="DUF1499"/>
    <property type="match status" value="1"/>
</dbReference>
<dbReference type="EMBL" id="AGNL01020657">
    <property type="protein sequence ID" value="EJK60827.1"/>
    <property type="molecule type" value="Genomic_DNA"/>
</dbReference>
<dbReference type="Proteomes" id="UP000266841">
    <property type="component" value="Unassembled WGS sequence"/>
</dbReference>
<dbReference type="eggNOG" id="ENOG502SZ41">
    <property type="taxonomic scope" value="Eukaryota"/>
</dbReference>
<protein>
    <submittedName>
        <fullName evidence="2">Uncharacterized protein</fullName>
    </submittedName>
</protein>
<keyword evidence="3" id="KW-1185">Reference proteome</keyword>
<dbReference type="OrthoDB" id="40328at2759"/>
<dbReference type="PANTHER" id="PTHR34801">
    <property type="entry name" value="EXPRESSED PROTEIN"/>
    <property type="match status" value="1"/>
</dbReference>
<dbReference type="AlphaFoldDB" id="K0SR75"/>
<dbReference type="InterPro" id="IPR010865">
    <property type="entry name" value="DUF1499"/>
</dbReference>
<accession>K0SR75</accession>
<keyword evidence="1" id="KW-0732">Signal</keyword>
<dbReference type="OMA" id="FARRAFM"/>
<reference evidence="2 3" key="1">
    <citation type="journal article" date="2012" name="Genome Biol.">
        <title>Genome and low-iron response of an oceanic diatom adapted to chronic iron limitation.</title>
        <authorList>
            <person name="Lommer M."/>
            <person name="Specht M."/>
            <person name="Roy A.S."/>
            <person name="Kraemer L."/>
            <person name="Andreson R."/>
            <person name="Gutowska M.A."/>
            <person name="Wolf J."/>
            <person name="Bergner S.V."/>
            <person name="Schilhabel M.B."/>
            <person name="Klostermeier U.C."/>
            <person name="Beiko R.G."/>
            <person name="Rosenstiel P."/>
            <person name="Hippler M."/>
            <person name="Laroche J."/>
        </authorList>
    </citation>
    <scope>NUCLEOTIDE SEQUENCE [LARGE SCALE GENOMIC DNA]</scope>
    <source>
        <strain evidence="2 3">CCMP1005</strain>
    </source>
</reference>
<name>K0SR75_THAOC</name>
<comment type="caution">
    <text evidence="2">The sequence shown here is derived from an EMBL/GenBank/DDBJ whole genome shotgun (WGS) entry which is preliminary data.</text>
</comment>
<gene>
    <name evidence="2" type="ORF">THAOC_18761</name>
</gene>
<feature type="chain" id="PRO_5003841378" evidence="1">
    <location>
        <begin position="26"/>
        <end position="194"/>
    </location>
</feature>
<sequence>MILPTQVVQTFLAAVLVGVDVFIDGSNQYSHLGQNGRLDTCSREANCVSSSYNEPPNVYVSPLTTVNEPTKVFERAVRDLRQSSFDLVEIQPSSKYIHLTVPGTAPSSLDDVELVFSEGAVNVRCEARVTLPPPPFCIKRNCINGNMDQRTRVEKLASVLGLPFQDRKEMSGAKWTPIFLNSDKVPGFDDDLDY</sequence>
<evidence type="ECO:0000313" key="2">
    <source>
        <dbReference type="EMBL" id="EJK60827.1"/>
    </source>
</evidence>
<dbReference type="PANTHER" id="PTHR34801:SF6">
    <property type="entry name" value="SLL1620 PROTEIN"/>
    <property type="match status" value="1"/>
</dbReference>
<evidence type="ECO:0000256" key="1">
    <source>
        <dbReference type="SAM" id="SignalP"/>
    </source>
</evidence>